<dbReference type="AlphaFoldDB" id="A0A7V8FY92"/>
<reference evidence="3" key="1">
    <citation type="journal article" date="2020" name="MBio">
        <title>Horizontal gene transfer to a defensive symbiont with a reduced genome amongst a multipartite beetle microbiome.</title>
        <authorList>
            <person name="Waterworth S.C."/>
            <person name="Florez L.V."/>
            <person name="Rees E.R."/>
            <person name="Hertweck C."/>
            <person name="Kaltenpoth M."/>
            <person name="Kwan J.C."/>
        </authorList>
    </citation>
    <scope>NUCLEOTIDE SEQUENCE [LARGE SCALE GENOMIC DNA]</scope>
</reference>
<evidence type="ECO:0000313" key="3">
    <source>
        <dbReference type="Proteomes" id="UP000462435"/>
    </source>
</evidence>
<evidence type="ECO:0000256" key="1">
    <source>
        <dbReference type="SAM" id="MobiDB-lite"/>
    </source>
</evidence>
<name>A0A7V8FY92_9BURK</name>
<dbReference type="Proteomes" id="UP000462435">
    <property type="component" value="Unassembled WGS sequence"/>
</dbReference>
<accession>A0A7V8FY92</accession>
<proteinExistence type="predicted"/>
<organism evidence="2 3">
    <name type="scientific">Herbaspirillum frisingense</name>
    <dbReference type="NCBI Taxonomy" id="92645"/>
    <lineage>
        <taxon>Bacteria</taxon>
        <taxon>Pseudomonadati</taxon>
        <taxon>Pseudomonadota</taxon>
        <taxon>Betaproteobacteria</taxon>
        <taxon>Burkholderiales</taxon>
        <taxon>Oxalobacteraceae</taxon>
        <taxon>Herbaspirillum</taxon>
    </lineage>
</organism>
<dbReference type="EMBL" id="WNDX01000030">
    <property type="protein sequence ID" value="KAF1045488.1"/>
    <property type="molecule type" value="Genomic_DNA"/>
</dbReference>
<gene>
    <name evidence="2" type="ORF">GAK35_01359</name>
</gene>
<protein>
    <submittedName>
        <fullName evidence="2">Uncharacterized protein</fullName>
    </submittedName>
</protein>
<sequence length="65" mass="7311">MKHQTQTHSDSALDERPDARHAPEADAKEDKLGETRGKGRTDLKPGGVSDAEQMLDQQRLKRTRD</sequence>
<comment type="caution">
    <text evidence="2">The sequence shown here is derived from an EMBL/GenBank/DDBJ whole genome shotgun (WGS) entry which is preliminary data.</text>
</comment>
<feature type="region of interest" description="Disordered" evidence="1">
    <location>
        <begin position="1"/>
        <end position="65"/>
    </location>
</feature>
<feature type="compositionally biased region" description="Polar residues" evidence="1">
    <location>
        <begin position="1"/>
        <end position="10"/>
    </location>
</feature>
<feature type="compositionally biased region" description="Basic and acidic residues" evidence="1">
    <location>
        <begin position="11"/>
        <end position="43"/>
    </location>
</feature>
<evidence type="ECO:0000313" key="2">
    <source>
        <dbReference type="EMBL" id="KAF1045488.1"/>
    </source>
</evidence>